<dbReference type="EMBL" id="LAZR01049983">
    <property type="protein sequence ID" value="KKK88366.1"/>
    <property type="molecule type" value="Genomic_DNA"/>
</dbReference>
<sequence length="48" mass="5961">MTYKEFEYKDDILTIKEYFSKYKQGYFKMSFTKQEVSKLVDYLIEVIE</sequence>
<comment type="caution">
    <text evidence="1">The sequence shown here is derived from an EMBL/GenBank/DDBJ whole genome shotgun (WGS) entry which is preliminary data.</text>
</comment>
<name>A0A0F9BVF1_9ZZZZ</name>
<dbReference type="AlphaFoldDB" id="A0A0F9BVF1"/>
<reference evidence="1" key="1">
    <citation type="journal article" date="2015" name="Nature">
        <title>Complex archaea that bridge the gap between prokaryotes and eukaryotes.</title>
        <authorList>
            <person name="Spang A."/>
            <person name="Saw J.H."/>
            <person name="Jorgensen S.L."/>
            <person name="Zaremba-Niedzwiedzka K."/>
            <person name="Martijn J."/>
            <person name="Lind A.E."/>
            <person name="van Eijk R."/>
            <person name="Schleper C."/>
            <person name="Guy L."/>
            <person name="Ettema T.J."/>
        </authorList>
    </citation>
    <scope>NUCLEOTIDE SEQUENCE</scope>
</reference>
<organism evidence="1">
    <name type="scientific">marine sediment metagenome</name>
    <dbReference type="NCBI Taxonomy" id="412755"/>
    <lineage>
        <taxon>unclassified sequences</taxon>
        <taxon>metagenomes</taxon>
        <taxon>ecological metagenomes</taxon>
    </lineage>
</organism>
<evidence type="ECO:0000313" key="1">
    <source>
        <dbReference type="EMBL" id="KKK88366.1"/>
    </source>
</evidence>
<proteinExistence type="predicted"/>
<protein>
    <submittedName>
        <fullName evidence="1">Uncharacterized protein</fullName>
    </submittedName>
</protein>
<accession>A0A0F9BVF1</accession>
<gene>
    <name evidence="1" type="ORF">LCGC14_2743900</name>
</gene>